<protein>
    <recommendedName>
        <fullName evidence="3">histidine kinase</fullName>
        <ecNumber evidence="3">2.7.13.3</ecNumber>
    </recommendedName>
</protein>
<feature type="domain" description="Histidine kinase" evidence="12">
    <location>
        <begin position="224"/>
        <end position="435"/>
    </location>
</feature>
<comment type="subcellular location">
    <subcellularLocation>
        <location evidence="2">Membrane</location>
    </subcellularLocation>
</comment>
<dbReference type="PROSITE" id="PS50109">
    <property type="entry name" value="HIS_KIN"/>
    <property type="match status" value="1"/>
</dbReference>
<dbReference type="InterPro" id="IPR004358">
    <property type="entry name" value="Sig_transdc_His_kin-like_C"/>
</dbReference>
<evidence type="ECO:0000256" key="2">
    <source>
        <dbReference type="ARBA" id="ARBA00004370"/>
    </source>
</evidence>
<dbReference type="Pfam" id="PF00512">
    <property type="entry name" value="HisKA"/>
    <property type="match status" value="1"/>
</dbReference>
<dbReference type="PRINTS" id="PR00344">
    <property type="entry name" value="BCTRLSENSOR"/>
</dbReference>
<dbReference type="PROSITE" id="PS50885">
    <property type="entry name" value="HAMP"/>
    <property type="match status" value="1"/>
</dbReference>
<sequence>MLWLTVALALLAVYQFSIQPLVNSKHQLITQHVEQLRTATDLNVSLNVEQWLEDSLYDDKNMLTVIRTPDGVVHGSLSHIPQTLPDCPNVTPFPILRAGSDSISVLEGCRFTVNEHQILIATNNAYIRQIQDNFVNAALSVMIVSFFIALIPGWIVKRKITQQLTAIHKVINDIEQGYFDRRIPLCPTKPEQAQDEWERIGLFVNKMLDEVESSVNQIQGVTDAIAHDLRTPLTRIKNRLTIAEEQNDAIQKAQTLTQLHHEFDEILITFNAMLELSKLEALRDTRHFDKVNITAVAQDVTELIEPVLEDKQQTLTLSTSPSHRFGERSLLFRLIYNLVDNAHKYSPQGAHIHVDVSSDSIVVSDNGPGIPPELRTKVFQRLYRVDKSRNTPGHGLGLALVATVVKLHGASIELDYSDPQKKTGLKVCVLFSNHSN</sequence>
<dbReference type="Gene3D" id="6.10.340.10">
    <property type="match status" value="1"/>
</dbReference>
<evidence type="ECO:0000256" key="9">
    <source>
        <dbReference type="ARBA" id="ARBA00023012"/>
    </source>
</evidence>
<dbReference type="PANTHER" id="PTHR45436">
    <property type="entry name" value="SENSOR HISTIDINE KINASE YKOH"/>
    <property type="match status" value="1"/>
</dbReference>
<evidence type="ECO:0000256" key="7">
    <source>
        <dbReference type="ARBA" id="ARBA00022777"/>
    </source>
</evidence>
<dbReference type="GO" id="GO:0000155">
    <property type="term" value="F:phosphorelay sensor kinase activity"/>
    <property type="evidence" value="ECO:0007669"/>
    <property type="project" value="InterPro"/>
</dbReference>
<evidence type="ECO:0000313" key="14">
    <source>
        <dbReference type="EMBL" id="QIA64667.1"/>
    </source>
</evidence>
<evidence type="ECO:0000313" key="15">
    <source>
        <dbReference type="Proteomes" id="UP000464262"/>
    </source>
</evidence>
<keyword evidence="5" id="KW-0808">Transferase</keyword>
<evidence type="ECO:0000259" key="12">
    <source>
        <dbReference type="PROSITE" id="PS50109"/>
    </source>
</evidence>
<proteinExistence type="predicted"/>
<accession>A0A7Z2YEP4</accession>
<dbReference type="SUPFAM" id="SSF55874">
    <property type="entry name" value="ATPase domain of HSP90 chaperone/DNA topoisomerase II/histidine kinase"/>
    <property type="match status" value="1"/>
</dbReference>
<dbReference type="InterPro" id="IPR050428">
    <property type="entry name" value="TCS_sensor_his_kinase"/>
</dbReference>
<evidence type="ECO:0000256" key="1">
    <source>
        <dbReference type="ARBA" id="ARBA00000085"/>
    </source>
</evidence>
<dbReference type="CDD" id="cd00082">
    <property type="entry name" value="HisKA"/>
    <property type="match status" value="1"/>
</dbReference>
<dbReference type="Gene3D" id="3.30.565.10">
    <property type="entry name" value="Histidine kinase-like ATPase, C-terminal domain"/>
    <property type="match status" value="1"/>
</dbReference>
<dbReference type="InterPro" id="IPR005467">
    <property type="entry name" value="His_kinase_dom"/>
</dbReference>
<comment type="catalytic activity">
    <reaction evidence="1">
        <text>ATP + protein L-histidine = ADP + protein N-phospho-L-histidine.</text>
        <dbReference type="EC" id="2.7.13.3"/>
    </reaction>
</comment>
<keyword evidence="15" id="KW-1185">Reference proteome</keyword>
<keyword evidence="6 11" id="KW-0812">Transmembrane</keyword>
<evidence type="ECO:0000256" key="10">
    <source>
        <dbReference type="ARBA" id="ARBA00023136"/>
    </source>
</evidence>
<keyword evidence="8 11" id="KW-1133">Transmembrane helix</keyword>
<keyword evidence="7 14" id="KW-0418">Kinase</keyword>
<dbReference type="SMART" id="SM00388">
    <property type="entry name" value="HisKA"/>
    <property type="match status" value="1"/>
</dbReference>
<feature type="domain" description="HAMP" evidence="13">
    <location>
        <begin position="158"/>
        <end position="216"/>
    </location>
</feature>
<dbReference type="Gene3D" id="1.10.287.130">
    <property type="match status" value="1"/>
</dbReference>
<dbReference type="EC" id="2.7.13.3" evidence="3"/>
<evidence type="ECO:0000256" key="3">
    <source>
        <dbReference type="ARBA" id="ARBA00012438"/>
    </source>
</evidence>
<evidence type="ECO:0000256" key="11">
    <source>
        <dbReference type="SAM" id="Phobius"/>
    </source>
</evidence>
<dbReference type="GO" id="GO:0005886">
    <property type="term" value="C:plasma membrane"/>
    <property type="evidence" value="ECO:0007669"/>
    <property type="project" value="TreeGrafter"/>
</dbReference>
<dbReference type="EMBL" id="CP047475">
    <property type="protein sequence ID" value="QIA64667.1"/>
    <property type="molecule type" value="Genomic_DNA"/>
</dbReference>
<dbReference type="Pfam" id="PF02518">
    <property type="entry name" value="HATPase_c"/>
    <property type="match status" value="1"/>
</dbReference>
<dbReference type="InterPro" id="IPR003660">
    <property type="entry name" value="HAMP_dom"/>
</dbReference>
<dbReference type="AlphaFoldDB" id="A0A7Z2YEP4"/>
<dbReference type="SUPFAM" id="SSF47384">
    <property type="entry name" value="Homodimeric domain of signal transducing histidine kinase"/>
    <property type="match status" value="1"/>
</dbReference>
<dbReference type="InterPro" id="IPR036890">
    <property type="entry name" value="HATPase_C_sf"/>
</dbReference>
<keyword evidence="4" id="KW-0597">Phosphoprotein</keyword>
<evidence type="ECO:0000256" key="4">
    <source>
        <dbReference type="ARBA" id="ARBA00022553"/>
    </source>
</evidence>
<dbReference type="InterPro" id="IPR003594">
    <property type="entry name" value="HATPase_dom"/>
</dbReference>
<organism evidence="14 15">
    <name type="scientific">Vibrio astriarenae</name>
    <dbReference type="NCBI Taxonomy" id="1481923"/>
    <lineage>
        <taxon>Bacteria</taxon>
        <taxon>Pseudomonadati</taxon>
        <taxon>Pseudomonadota</taxon>
        <taxon>Gammaproteobacteria</taxon>
        <taxon>Vibrionales</taxon>
        <taxon>Vibrionaceae</taxon>
        <taxon>Vibrio</taxon>
    </lineage>
</organism>
<dbReference type="KEGG" id="vas:GT360_04495"/>
<dbReference type="InterPro" id="IPR036097">
    <property type="entry name" value="HisK_dim/P_sf"/>
</dbReference>
<evidence type="ECO:0000256" key="5">
    <source>
        <dbReference type="ARBA" id="ARBA00022679"/>
    </source>
</evidence>
<feature type="transmembrane region" description="Helical" evidence="11">
    <location>
        <begin position="134"/>
        <end position="156"/>
    </location>
</feature>
<keyword evidence="9" id="KW-0902">Two-component regulatory system</keyword>
<reference evidence="14 15" key="1">
    <citation type="submission" date="2020-01" db="EMBL/GenBank/DDBJ databases">
        <title>Whole genome and functional gene identification of agarase of Vibrio HN897.</title>
        <authorList>
            <person name="Liu Y."/>
            <person name="Zhao Z."/>
        </authorList>
    </citation>
    <scope>NUCLEOTIDE SEQUENCE [LARGE SCALE GENOMIC DNA]</scope>
    <source>
        <strain evidence="14 15">HN897</strain>
    </source>
</reference>
<keyword evidence="10 11" id="KW-0472">Membrane</keyword>
<dbReference type="Proteomes" id="UP000464262">
    <property type="component" value="Chromosome 1"/>
</dbReference>
<dbReference type="SMART" id="SM00387">
    <property type="entry name" value="HATPase_c"/>
    <property type="match status" value="1"/>
</dbReference>
<evidence type="ECO:0000256" key="8">
    <source>
        <dbReference type="ARBA" id="ARBA00022989"/>
    </source>
</evidence>
<gene>
    <name evidence="14" type="ORF">GT360_04495</name>
</gene>
<dbReference type="InterPro" id="IPR003661">
    <property type="entry name" value="HisK_dim/P_dom"/>
</dbReference>
<name>A0A7Z2YEP4_9VIBR</name>
<evidence type="ECO:0000256" key="6">
    <source>
        <dbReference type="ARBA" id="ARBA00022692"/>
    </source>
</evidence>
<evidence type="ECO:0000259" key="13">
    <source>
        <dbReference type="PROSITE" id="PS50885"/>
    </source>
</evidence>
<dbReference type="PANTHER" id="PTHR45436:SF8">
    <property type="entry name" value="HISTIDINE KINASE"/>
    <property type="match status" value="1"/>
</dbReference>